<dbReference type="InterPro" id="IPR000219">
    <property type="entry name" value="DH_dom"/>
</dbReference>
<dbReference type="PROSITE" id="PS50010">
    <property type="entry name" value="DH_2"/>
    <property type="match status" value="1"/>
</dbReference>
<dbReference type="OrthoDB" id="10256089at2759"/>
<dbReference type="Gene3D" id="1.20.1270.60">
    <property type="entry name" value="Arfaptin homology (AH) domain/BAR domain"/>
    <property type="match status" value="1"/>
</dbReference>
<feature type="region of interest" description="Disordered" evidence="1">
    <location>
        <begin position="27"/>
        <end position="47"/>
    </location>
</feature>
<dbReference type="InterPro" id="IPR051492">
    <property type="entry name" value="Dynamin-Rho_GEF"/>
</dbReference>
<keyword evidence="4" id="KW-1185">Reference proteome</keyword>
<evidence type="ECO:0000259" key="2">
    <source>
        <dbReference type="PROSITE" id="PS50010"/>
    </source>
</evidence>
<dbReference type="AlphaFoldDB" id="A0A1G4KJ91"/>
<organism evidence="3 4">
    <name type="scientific">Lachancea meyersii CBS 8951</name>
    <dbReference type="NCBI Taxonomy" id="1266667"/>
    <lineage>
        <taxon>Eukaryota</taxon>
        <taxon>Fungi</taxon>
        <taxon>Dikarya</taxon>
        <taxon>Ascomycota</taxon>
        <taxon>Saccharomycotina</taxon>
        <taxon>Saccharomycetes</taxon>
        <taxon>Saccharomycetales</taxon>
        <taxon>Saccharomycetaceae</taxon>
        <taxon>Lachancea</taxon>
    </lineage>
</organism>
<dbReference type="EMBL" id="LT598480">
    <property type="protein sequence ID" value="SCV04443.1"/>
    <property type="molecule type" value="Genomic_DNA"/>
</dbReference>
<dbReference type="PANTHER" id="PTHR22834">
    <property type="entry name" value="NUCLEAR FUSION PROTEIN FUS2"/>
    <property type="match status" value="1"/>
</dbReference>
<dbReference type="GO" id="GO:0032955">
    <property type="term" value="P:regulation of division septum assembly"/>
    <property type="evidence" value="ECO:0007669"/>
    <property type="project" value="TreeGrafter"/>
</dbReference>
<evidence type="ECO:0000313" key="4">
    <source>
        <dbReference type="Proteomes" id="UP000191144"/>
    </source>
</evidence>
<sequence length="663" mass="76538">MIKSTNSIFQLDYPAKSTLTPIRQSGHGFFAENDKPKKLPKESSSFETDLNSCANPYSRSMWATEHDFKLNVQQLEQLNFKTKKVSDSSISGLSENIRLDASPTEPLDLGSRDCDETNQKQSPFKGKDFLDALFELLRNEEAYFNVTDALNMVYRWELHNNKKFRDKLVVKDSKEEILLFGNVDTITQLSKILVKSVKNYVVACCRSGTSRVDWEGFDTHLSVPQEFANTFNPTAFFDSHLNKIRSTYGTYFSSHERQIQLLTELKTNYRSLFYKWCENCLKRSDYLSIEDILESPIKRAKELDEDLQRLICGAEEYLSPETMKELKSFKDRYSSFLSDSIALVKSQTNNTTNISAVPQDRQSGNHLHISASDVSCRSSDTHFSLSSSRYSDYTNIDTITDIHKRNSVPKKKSVHYDNPTLADCIERFRRVEKHLGKLEKELIKLDLTAILDQNLRQAEHWRKIFEFEPASQLLTQHANVETIYTAYINKIHQQRQDVMLLKLVGFQTHVLDPLLQIRKLCERASIQVGDFKALKKDYMASLMSKDSLDIKMQLVVKHFEELQTRLLAELPIFLQLLSELVHSLLLAYNKCMLDYMESLCGGKRLLGRELKLLASGEREPGDNFDILQMFSSSRFCAKQLIRENWSCHGRAAESRVVRKLFEL</sequence>
<dbReference type="PANTHER" id="PTHR22834:SF20">
    <property type="entry name" value="SH3 DOMAIN-CONTAINING PROTEIN"/>
    <property type="match status" value="1"/>
</dbReference>
<proteinExistence type="predicted"/>
<dbReference type="SUPFAM" id="SSF103657">
    <property type="entry name" value="BAR/IMD domain-like"/>
    <property type="match status" value="1"/>
</dbReference>
<dbReference type="Proteomes" id="UP000191144">
    <property type="component" value="Chromosome H"/>
</dbReference>
<dbReference type="InterPro" id="IPR035899">
    <property type="entry name" value="DBL_dom_sf"/>
</dbReference>
<dbReference type="SUPFAM" id="SSF48065">
    <property type="entry name" value="DBL homology domain (DH-domain)"/>
    <property type="match status" value="1"/>
</dbReference>
<evidence type="ECO:0000313" key="3">
    <source>
        <dbReference type="EMBL" id="SCV04443.1"/>
    </source>
</evidence>
<name>A0A1G4KJ91_9SACH</name>
<evidence type="ECO:0000256" key="1">
    <source>
        <dbReference type="SAM" id="MobiDB-lite"/>
    </source>
</evidence>
<dbReference type="GO" id="GO:0005737">
    <property type="term" value="C:cytoplasm"/>
    <property type="evidence" value="ECO:0007669"/>
    <property type="project" value="TreeGrafter"/>
</dbReference>
<feature type="compositionally biased region" description="Basic and acidic residues" evidence="1">
    <location>
        <begin position="32"/>
        <end position="41"/>
    </location>
</feature>
<accession>A0A1G4KJ91</accession>
<dbReference type="InterPro" id="IPR027267">
    <property type="entry name" value="AH/BAR_dom_sf"/>
</dbReference>
<feature type="domain" description="DH" evidence="2">
    <location>
        <begin position="128"/>
        <end position="438"/>
    </location>
</feature>
<dbReference type="Gene3D" id="1.20.900.10">
    <property type="entry name" value="Dbl homology (DH) domain"/>
    <property type="match status" value="1"/>
</dbReference>
<protein>
    <submittedName>
        <fullName evidence="3">LAME_0H18470g1_1</fullName>
    </submittedName>
</protein>
<dbReference type="GO" id="GO:0005085">
    <property type="term" value="F:guanyl-nucleotide exchange factor activity"/>
    <property type="evidence" value="ECO:0007669"/>
    <property type="project" value="InterPro"/>
</dbReference>
<gene>
    <name evidence="3" type="ORF">LAME_0H18470G</name>
</gene>
<reference evidence="4" key="1">
    <citation type="submission" date="2016-03" db="EMBL/GenBank/DDBJ databases">
        <authorList>
            <person name="Devillers Hugo."/>
        </authorList>
    </citation>
    <scope>NUCLEOTIDE SEQUENCE [LARGE SCALE GENOMIC DNA]</scope>
</reference>
<dbReference type="GO" id="GO:0031991">
    <property type="term" value="P:regulation of actomyosin contractile ring contraction"/>
    <property type="evidence" value="ECO:0007669"/>
    <property type="project" value="TreeGrafter"/>
</dbReference>